<evidence type="ECO:0000256" key="3">
    <source>
        <dbReference type="ARBA" id="ARBA00023242"/>
    </source>
</evidence>
<dbReference type="Pfam" id="PF03066">
    <property type="entry name" value="Nucleoplasmin"/>
    <property type="match status" value="1"/>
</dbReference>
<dbReference type="Proteomes" id="UP000018936">
    <property type="component" value="Unassembled WGS sequence"/>
</dbReference>
<comment type="subcellular location">
    <subcellularLocation>
        <location evidence="1">Nucleus</location>
    </subcellularLocation>
</comment>
<name>V8N4N5_OPHHA</name>
<feature type="region of interest" description="Disordered" evidence="4">
    <location>
        <begin position="17"/>
        <end position="68"/>
    </location>
</feature>
<dbReference type="EMBL" id="AZIM01016524">
    <property type="protein sequence ID" value="ETE56623.1"/>
    <property type="molecule type" value="Genomic_DNA"/>
</dbReference>
<dbReference type="SUPFAM" id="SSF69203">
    <property type="entry name" value="Nucleoplasmin-like core domain"/>
    <property type="match status" value="1"/>
</dbReference>
<evidence type="ECO:0000256" key="2">
    <source>
        <dbReference type="ARBA" id="ARBA00010744"/>
    </source>
</evidence>
<dbReference type="GO" id="GO:0005737">
    <property type="term" value="C:cytoplasm"/>
    <property type="evidence" value="ECO:0007669"/>
    <property type="project" value="TreeGrafter"/>
</dbReference>
<sequence>LCLDNFEFQPPVTFRLRSGSGPVHLSGQHQIIHRKDLSDDDFSDDEEESIDQEEELSPIKPAKKKQKS</sequence>
<comment type="similarity">
    <text evidence="2">Belongs to the nucleoplasmin family.</text>
</comment>
<proteinExistence type="inferred from homology"/>
<dbReference type="PANTHER" id="PTHR22747">
    <property type="entry name" value="NUCLEOPLASMIN"/>
    <property type="match status" value="1"/>
</dbReference>
<dbReference type="AlphaFoldDB" id="V8N4N5"/>
<dbReference type="Gene3D" id="2.60.120.340">
    <property type="entry name" value="Nucleoplasmin core domain"/>
    <property type="match status" value="1"/>
</dbReference>
<evidence type="ECO:0000256" key="1">
    <source>
        <dbReference type="ARBA" id="ARBA00004123"/>
    </source>
</evidence>
<feature type="domain" description="Nucleoplasmin core" evidence="5">
    <location>
        <begin position="3"/>
        <end position="30"/>
    </location>
</feature>
<dbReference type="InterPro" id="IPR004301">
    <property type="entry name" value="Nucleoplasmin"/>
</dbReference>
<evidence type="ECO:0000256" key="4">
    <source>
        <dbReference type="SAM" id="MobiDB-lite"/>
    </source>
</evidence>
<feature type="compositionally biased region" description="Acidic residues" evidence="4">
    <location>
        <begin position="38"/>
        <end position="56"/>
    </location>
</feature>
<organism evidence="6 7">
    <name type="scientific">Ophiophagus hannah</name>
    <name type="common">King cobra</name>
    <name type="synonym">Naja hannah</name>
    <dbReference type="NCBI Taxonomy" id="8665"/>
    <lineage>
        <taxon>Eukaryota</taxon>
        <taxon>Metazoa</taxon>
        <taxon>Chordata</taxon>
        <taxon>Craniata</taxon>
        <taxon>Vertebrata</taxon>
        <taxon>Euteleostomi</taxon>
        <taxon>Lepidosauria</taxon>
        <taxon>Squamata</taxon>
        <taxon>Bifurcata</taxon>
        <taxon>Unidentata</taxon>
        <taxon>Episquamata</taxon>
        <taxon>Toxicofera</taxon>
        <taxon>Serpentes</taxon>
        <taxon>Colubroidea</taxon>
        <taxon>Elapidae</taxon>
        <taxon>Elapinae</taxon>
        <taxon>Ophiophagus</taxon>
    </lineage>
</organism>
<dbReference type="GO" id="GO:0003682">
    <property type="term" value="F:chromatin binding"/>
    <property type="evidence" value="ECO:0007669"/>
    <property type="project" value="TreeGrafter"/>
</dbReference>
<protein>
    <recommendedName>
        <fullName evidence="5">Nucleoplasmin core domain-containing protein</fullName>
    </recommendedName>
</protein>
<reference evidence="6 7" key="1">
    <citation type="journal article" date="2013" name="Proc. Natl. Acad. Sci. U.S.A.">
        <title>The king cobra genome reveals dynamic gene evolution and adaptation in the snake venom system.</title>
        <authorList>
            <person name="Vonk F.J."/>
            <person name="Casewell N.R."/>
            <person name="Henkel C.V."/>
            <person name="Heimberg A.M."/>
            <person name="Jansen H.J."/>
            <person name="McCleary R.J."/>
            <person name="Kerkkamp H.M."/>
            <person name="Vos R.A."/>
            <person name="Guerreiro I."/>
            <person name="Calvete J.J."/>
            <person name="Wuster W."/>
            <person name="Woods A.E."/>
            <person name="Logan J.M."/>
            <person name="Harrison R.A."/>
            <person name="Castoe T.A."/>
            <person name="de Koning A.P."/>
            <person name="Pollock D.D."/>
            <person name="Yandell M."/>
            <person name="Calderon D."/>
            <person name="Renjifo C."/>
            <person name="Currier R.B."/>
            <person name="Salgado D."/>
            <person name="Pla D."/>
            <person name="Sanz L."/>
            <person name="Hyder A.S."/>
            <person name="Ribeiro J.M."/>
            <person name="Arntzen J.W."/>
            <person name="van den Thillart G.E."/>
            <person name="Boetzer M."/>
            <person name="Pirovano W."/>
            <person name="Dirks R.P."/>
            <person name="Spaink H.P."/>
            <person name="Duboule D."/>
            <person name="McGlinn E."/>
            <person name="Kini R.M."/>
            <person name="Richardson M.K."/>
        </authorList>
    </citation>
    <scope>NUCLEOTIDE SEQUENCE</scope>
    <source>
        <tissue evidence="6">Blood</tissue>
    </source>
</reference>
<gene>
    <name evidence="6" type="ORF">L345_17666</name>
</gene>
<dbReference type="GO" id="GO:0042393">
    <property type="term" value="F:histone binding"/>
    <property type="evidence" value="ECO:0007669"/>
    <property type="project" value="TreeGrafter"/>
</dbReference>
<dbReference type="GO" id="GO:0006338">
    <property type="term" value="P:chromatin remodeling"/>
    <property type="evidence" value="ECO:0007669"/>
    <property type="project" value="TreeGrafter"/>
</dbReference>
<dbReference type="GO" id="GO:0005730">
    <property type="term" value="C:nucleolus"/>
    <property type="evidence" value="ECO:0007669"/>
    <property type="project" value="TreeGrafter"/>
</dbReference>
<dbReference type="GO" id="GO:0005654">
    <property type="term" value="C:nucleoplasm"/>
    <property type="evidence" value="ECO:0007669"/>
    <property type="project" value="TreeGrafter"/>
</dbReference>
<evidence type="ECO:0000259" key="5">
    <source>
        <dbReference type="Pfam" id="PF03066"/>
    </source>
</evidence>
<dbReference type="OrthoDB" id="9900353at2759"/>
<comment type="caution">
    <text evidence="6">The sequence shown here is derived from an EMBL/GenBank/DDBJ whole genome shotgun (WGS) entry which is preliminary data.</text>
</comment>
<dbReference type="InterPro" id="IPR036824">
    <property type="entry name" value="Nucleoplasmin_core_dom_sf"/>
</dbReference>
<accession>V8N4N5</accession>
<dbReference type="InterPro" id="IPR024057">
    <property type="entry name" value="Nucleoplasmin_core_dom"/>
</dbReference>
<feature type="non-terminal residue" evidence="6">
    <location>
        <position position="1"/>
    </location>
</feature>
<dbReference type="PANTHER" id="PTHR22747:SF13">
    <property type="entry name" value="NUCLEOPLASMIN-3"/>
    <property type="match status" value="1"/>
</dbReference>
<evidence type="ECO:0000313" key="7">
    <source>
        <dbReference type="Proteomes" id="UP000018936"/>
    </source>
</evidence>
<keyword evidence="7" id="KW-1185">Reference proteome</keyword>
<keyword evidence="3" id="KW-0539">Nucleus</keyword>
<dbReference type="GO" id="GO:0003723">
    <property type="term" value="F:RNA binding"/>
    <property type="evidence" value="ECO:0007669"/>
    <property type="project" value="TreeGrafter"/>
</dbReference>
<evidence type="ECO:0000313" key="6">
    <source>
        <dbReference type="EMBL" id="ETE56623.1"/>
    </source>
</evidence>